<dbReference type="InterPro" id="IPR026055">
    <property type="entry name" value="FAR"/>
</dbReference>
<keyword evidence="4" id="KW-0560">Oxidoreductase</keyword>
<dbReference type="CDD" id="cd09071">
    <property type="entry name" value="FAR_C"/>
    <property type="match status" value="1"/>
</dbReference>
<comment type="similarity">
    <text evidence="1 4">Belongs to the fatty acyl-CoA reductase family.</text>
</comment>
<dbReference type="GeneID" id="108565621"/>
<dbReference type="Proteomes" id="UP000695000">
    <property type="component" value="Unplaced"/>
</dbReference>
<evidence type="ECO:0000313" key="7">
    <source>
        <dbReference type="Proteomes" id="UP000695000"/>
    </source>
</evidence>
<reference evidence="8" key="1">
    <citation type="submission" date="2025-08" db="UniProtKB">
        <authorList>
            <consortium name="RefSeq"/>
        </authorList>
    </citation>
    <scope>IDENTIFICATION</scope>
    <source>
        <tissue evidence="8">Whole Larva</tissue>
    </source>
</reference>
<dbReference type="Pfam" id="PF07993">
    <property type="entry name" value="NAD_binding_4"/>
    <property type="match status" value="1"/>
</dbReference>
<feature type="domain" description="Fatty acyl-CoA reductase C-terminal" evidence="5">
    <location>
        <begin position="344"/>
        <end position="431"/>
    </location>
</feature>
<name>A0ABM1N1F9_NICVS</name>
<keyword evidence="3 4" id="KW-0443">Lipid metabolism</keyword>
<feature type="domain" description="Thioester reductase (TE)" evidence="6">
    <location>
        <begin position="12"/>
        <end position="282"/>
    </location>
</feature>
<evidence type="ECO:0000313" key="8">
    <source>
        <dbReference type="RefSeq" id="XP_017780659.1"/>
    </source>
</evidence>
<dbReference type="Gene3D" id="3.40.50.720">
    <property type="entry name" value="NAD(P)-binding Rossmann-like Domain"/>
    <property type="match status" value="1"/>
</dbReference>
<dbReference type="PANTHER" id="PTHR11011">
    <property type="entry name" value="MALE STERILITY PROTEIN 2-RELATED"/>
    <property type="match status" value="1"/>
</dbReference>
<dbReference type="Pfam" id="PF03015">
    <property type="entry name" value="Sterile"/>
    <property type="match status" value="1"/>
</dbReference>
<dbReference type="EC" id="1.2.1.84" evidence="4"/>
<dbReference type="PANTHER" id="PTHR11011:SF60">
    <property type="entry name" value="FATTY ACYL-COA REDUCTASE-RELATED"/>
    <property type="match status" value="1"/>
</dbReference>
<evidence type="ECO:0000256" key="3">
    <source>
        <dbReference type="ARBA" id="ARBA00023098"/>
    </source>
</evidence>
<sequence length="437" mass="50920">MEEFYRNKTIFVTGSTGFLGSMLVEKLLRSFPDISKLYMLARMKGTMNLIERSEEYFKDPVFERMIALNPNYYEKVSWIEGDLTMPRLNLSEDDMAIIKTVDIVIHLGASIKMKNPLHEMIKNNLFGTAELLKICLDNKNIKCFMYVSSAYSYARKSCSRIEEKIYEPILKPETLLDISNALTNGELDEIENVLMQDWPNSYTFIKTAAEYHCDTFKDQMSIGIFRPGTITSSYSEPYPVWVKSKAGILGAIILTVTKVLPSYYVDKKAMSHAVPVDMTANALIASTYDVIQNKSKDTKIYNYTSNNNPITFYDSFIIATKNKGTSIITYNYYWNAIKMFTLLYLPYLFMDIFRYFTLQKPKYLRLYEKISDFIEAILYFNNKSLIIDNDNLENIWDTLSQHDKELVPFDLRVIDWIDYFNNVPYGIEKYYGIKMKI</sequence>
<gene>
    <name evidence="8" type="primary">LOC108565621</name>
</gene>
<evidence type="ECO:0000256" key="2">
    <source>
        <dbReference type="ARBA" id="ARBA00022516"/>
    </source>
</evidence>
<dbReference type="InterPro" id="IPR036291">
    <property type="entry name" value="NAD(P)-bd_dom_sf"/>
</dbReference>
<keyword evidence="7" id="KW-1185">Reference proteome</keyword>
<dbReference type="InterPro" id="IPR033640">
    <property type="entry name" value="FAR_C"/>
</dbReference>
<comment type="function">
    <text evidence="4">Catalyzes the reduction of fatty acyl-CoA to fatty alcohols.</text>
</comment>
<keyword evidence="2 4" id="KW-0444">Lipid biosynthesis</keyword>
<evidence type="ECO:0000256" key="1">
    <source>
        <dbReference type="ARBA" id="ARBA00005928"/>
    </source>
</evidence>
<keyword evidence="4" id="KW-0521">NADP</keyword>
<proteinExistence type="inferred from homology"/>
<comment type="catalytic activity">
    <reaction evidence="4">
        <text>a long-chain fatty acyl-CoA + 2 NADPH + 2 H(+) = a long-chain primary fatty alcohol + 2 NADP(+) + CoA</text>
        <dbReference type="Rhea" id="RHEA:52716"/>
        <dbReference type="ChEBI" id="CHEBI:15378"/>
        <dbReference type="ChEBI" id="CHEBI:57287"/>
        <dbReference type="ChEBI" id="CHEBI:57783"/>
        <dbReference type="ChEBI" id="CHEBI:58349"/>
        <dbReference type="ChEBI" id="CHEBI:77396"/>
        <dbReference type="ChEBI" id="CHEBI:83139"/>
        <dbReference type="EC" id="1.2.1.84"/>
    </reaction>
</comment>
<evidence type="ECO:0000256" key="4">
    <source>
        <dbReference type="RuleBase" id="RU363097"/>
    </source>
</evidence>
<evidence type="ECO:0000259" key="6">
    <source>
        <dbReference type="Pfam" id="PF07993"/>
    </source>
</evidence>
<organism evidence="7 8">
    <name type="scientific">Nicrophorus vespilloides</name>
    <name type="common">Boreal carrion beetle</name>
    <dbReference type="NCBI Taxonomy" id="110193"/>
    <lineage>
        <taxon>Eukaryota</taxon>
        <taxon>Metazoa</taxon>
        <taxon>Ecdysozoa</taxon>
        <taxon>Arthropoda</taxon>
        <taxon>Hexapoda</taxon>
        <taxon>Insecta</taxon>
        <taxon>Pterygota</taxon>
        <taxon>Neoptera</taxon>
        <taxon>Endopterygota</taxon>
        <taxon>Coleoptera</taxon>
        <taxon>Polyphaga</taxon>
        <taxon>Staphyliniformia</taxon>
        <taxon>Silphidae</taxon>
        <taxon>Nicrophorinae</taxon>
        <taxon>Nicrophorus</taxon>
    </lineage>
</organism>
<dbReference type="InterPro" id="IPR013120">
    <property type="entry name" value="FAR_NAD-bd"/>
</dbReference>
<dbReference type="CDD" id="cd05236">
    <property type="entry name" value="FAR-N_SDR_e"/>
    <property type="match status" value="1"/>
</dbReference>
<dbReference type="SUPFAM" id="SSF51735">
    <property type="entry name" value="NAD(P)-binding Rossmann-fold domains"/>
    <property type="match status" value="1"/>
</dbReference>
<evidence type="ECO:0000259" key="5">
    <source>
        <dbReference type="Pfam" id="PF03015"/>
    </source>
</evidence>
<accession>A0ABM1N1F9</accession>
<dbReference type="RefSeq" id="XP_017780659.1">
    <property type="nucleotide sequence ID" value="XM_017925170.1"/>
</dbReference>
<protein>
    <recommendedName>
        <fullName evidence="4">Fatty acyl-CoA reductase</fullName>
        <ecNumber evidence="4">1.2.1.84</ecNumber>
    </recommendedName>
</protein>